<dbReference type="Gene3D" id="1.10.8.60">
    <property type="match status" value="1"/>
</dbReference>
<proteinExistence type="predicted"/>
<dbReference type="InterPro" id="IPR002197">
    <property type="entry name" value="HTH_Fis"/>
</dbReference>
<dbReference type="SUPFAM" id="SSF52540">
    <property type="entry name" value="P-loop containing nucleoside triphosphate hydrolases"/>
    <property type="match status" value="1"/>
</dbReference>
<dbReference type="SUPFAM" id="SSF159800">
    <property type="entry name" value="PrpR receptor domain-like"/>
    <property type="match status" value="1"/>
</dbReference>
<dbReference type="Proteomes" id="UP000295636">
    <property type="component" value="Unassembled WGS sequence"/>
</dbReference>
<keyword evidence="1" id="KW-0547">Nucleotide-binding</keyword>
<evidence type="ECO:0000313" key="7">
    <source>
        <dbReference type="Proteomes" id="UP000295636"/>
    </source>
</evidence>
<dbReference type="PRINTS" id="PR01590">
    <property type="entry name" value="HTHFIS"/>
</dbReference>
<dbReference type="PROSITE" id="PS50045">
    <property type="entry name" value="SIGMA54_INTERACT_4"/>
    <property type="match status" value="1"/>
</dbReference>
<dbReference type="OrthoDB" id="9771372at2"/>
<evidence type="ECO:0000313" key="6">
    <source>
        <dbReference type="EMBL" id="TDF99767.1"/>
    </source>
</evidence>
<dbReference type="Gene3D" id="3.40.50.10660">
    <property type="entry name" value="PrpR receptor domain-like"/>
    <property type="match status" value="1"/>
</dbReference>
<dbReference type="Gene3D" id="3.40.50.300">
    <property type="entry name" value="P-loop containing nucleotide triphosphate hydrolases"/>
    <property type="match status" value="1"/>
</dbReference>
<comment type="caution">
    <text evidence="6">The sequence shown here is derived from an EMBL/GenBank/DDBJ whole genome shotgun (WGS) entry which is preliminary data.</text>
</comment>
<dbReference type="Gene3D" id="1.10.10.60">
    <property type="entry name" value="Homeodomain-like"/>
    <property type="match status" value="1"/>
</dbReference>
<dbReference type="InterPro" id="IPR000014">
    <property type="entry name" value="PAS"/>
</dbReference>
<dbReference type="Pfam" id="PF02954">
    <property type="entry name" value="HTH_8"/>
    <property type="match status" value="1"/>
</dbReference>
<protein>
    <submittedName>
        <fullName evidence="6">PAS domain-containing protein</fullName>
    </submittedName>
</protein>
<dbReference type="GO" id="GO:0000156">
    <property type="term" value="F:phosphorelay response regulator activity"/>
    <property type="evidence" value="ECO:0007669"/>
    <property type="project" value="InterPro"/>
</dbReference>
<name>A0A4R5KXG6_9BACL</name>
<organism evidence="6 7">
    <name type="scientific">Paenibacillus piri</name>
    <dbReference type="NCBI Taxonomy" id="2547395"/>
    <lineage>
        <taxon>Bacteria</taxon>
        <taxon>Bacillati</taxon>
        <taxon>Bacillota</taxon>
        <taxon>Bacilli</taxon>
        <taxon>Bacillales</taxon>
        <taxon>Paenibacillaceae</taxon>
        <taxon>Paenibacillus</taxon>
    </lineage>
</organism>
<dbReference type="InterPro" id="IPR010524">
    <property type="entry name" value="Sig_transdc_resp-reg_PrpR_N"/>
</dbReference>
<dbReference type="InterPro" id="IPR058031">
    <property type="entry name" value="AAA_lid_NorR"/>
</dbReference>
<dbReference type="RefSeq" id="WP_133226468.1">
    <property type="nucleotide sequence ID" value="NZ_SMRT01000002.1"/>
</dbReference>
<dbReference type="AlphaFoldDB" id="A0A4R5KXG6"/>
<dbReference type="Pfam" id="PF06506">
    <property type="entry name" value="PrpR_N"/>
    <property type="match status" value="1"/>
</dbReference>
<dbReference type="SUPFAM" id="SSF46689">
    <property type="entry name" value="Homeodomain-like"/>
    <property type="match status" value="1"/>
</dbReference>
<dbReference type="InterPro" id="IPR002078">
    <property type="entry name" value="Sigma_54_int"/>
</dbReference>
<keyword evidence="4" id="KW-0804">Transcription</keyword>
<keyword evidence="2" id="KW-0067">ATP-binding</keyword>
<dbReference type="InterPro" id="IPR009057">
    <property type="entry name" value="Homeodomain-like_sf"/>
</dbReference>
<accession>A0A4R5KXG6</accession>
<dbReference type="PANTHER" id="PTHR32071">
    <property type="entry name" value="TRANSCRIPTIONAL REGULATORY PROTEIN"/>
    <property type="match status" value="1"/>
</dbReference>
<reference evidence="6 7" key="1">
    <citation type="submission" date="2019-03" db="EMBL/GenBank/DDBJ databases">
        <title>This is whole genome sequence of Paenibacillus sp MS74 strain.</title>
        <authorList>
            <person name="Trinh H.N."/>
        </authorList>
    </citation>
    <scope>NUCLEOTIDE SEQUENCE [LARGE SCALE GENOMIC DNA]</scope>
    <source>
        <strain evidence="6 7">MS74</strain>
    </source>
</reference>
<evidence type="ECO:0000259" key="5">
    <source>
        <dbReference type="PROSITE" id="PS50045"/>
    </source>
</evidence>
<evidence type="ECO:0000256" key="1">
    <source>
        <dbReference type="ARBA" id="ARBA00022741"/>
    </source>
</evidence>
<keyword evidence="3" id="KW-0805">Transcription regulation</keyword>
<dbReference type="Gene3D" id="3.40.50.2300">
    <property type="match status" value="1"/>
</dbReference>
<dbReference type="Pfam" id="PF25601">
    <property type="entry name" value="AAA_lid_14"/>
    <property type="match status" value="1"/>
</dbReference>
<dbReference type="EMBL" id="SMRT01000002">
    <property type="protein sequence ID" value="TDF99767.1"/>
    <property type="molecule type" value="Genomic_DNA"/>
</dbReference>
<feature type="domain" description="Sigma-54 factor interaction" evidence="5">
    <location>
        <begin position="363"/>
        <end position="524"/>
    </location>
</feature>
<dbReference type="GO" id="GO:0005524">
    <property type="term" value="F:ATP binding"/>
    <property type="evidence" value="ECO:0007669"/>
    <property type="project" value="UniProtKB-KW"/>
</dbReference>
<gene>
    <name evidence="6" type="ORF">E1757_08075</name>
</gene>
<sequence>MMIHALVIAPYKGLFELVSGLKEELSDFRLTMLQGDLSEVLPLVGQMEEGQYDVIVSRGGTARLLRQLVTIPVIEIHVSGYDMMRILTLVQGISSRVEMIGFPNVIDGFIAVSRIMGIDIPYTEIGREEEASQAVARAKEKGVGVVLGDTVTVRKAQELGMEGILITSGKEAVLEAFAQARYMRTIAARYEQKYTVYEHLLDKLDAGLAVLNEQNRFQYVNDAFCAQWGISGDKPLHDAPIERGTCLSKLITCLKLGIDIDRVALTCRPAHSTPMLVSAAAHAAEAGFYYVQSDSKPDSAAEHVLSVSFWTEAGQGNTFLQPLGQTANAGSLAAGDAPDGLPIAVYGEKGSGKRLWSAAWSGGEHTAQAEQERLFIAAELPKAGKLSLITLEQWLARLDQSAVLYLKGVEDMDASQQNALAEAITAAQAQVILSFERSPGELRRDGHLGSALFELLQDRIRYFPPLRDRRDELEALIRSLIAKSNETSGKQIVGLRPDVLNSLLERPWAGNFNELKETIDRLVHYAKGDFIDESALAGLEHDALSEGWRNTGSGNQAGISGGINLNQTLEAIERDVIQAVLKQEQMNQSNAAKRLGINRSTLWRKLKQNEHES</sequence>
<dbReference type="InterPro" id="IPR027417">
    <property type="entry name" value="P-loop_NTPase"/>
</dbReference>
<dbReference type="GO" id="GO:0006355">
    <property type="term" value="P:regulation of DNA-templated transcription"/>
    <property type="evidence" value="ECO:0007669"/>
    <property type="project" value="InterPro"/>
</dbReference>
<keyword evidence="7" id="KW-1185">Reference proteome</keyword>
<dbReference type="GO" id="GO:0043565">
    <property type="term" value="F:sequence-specific DNA binding"/>
    <property type="evidence" value="ECO:0007669"/>
    <property type="project" value="InterPro"/>
</dbReference>
<evidence type="ECO:0000256" key="3">
    <source>
        <dbReference type="ARBA" id="ARBA00023015"/>
    </source>
</evidence>
<dbReference type="Pfam" id="PF13188">
    <property type="entry name" value="PAS_8"/>
    <property type="match status" value="1"/>
</dbReference>
<evidence type="ECO:0000256" key="2">
    <source>
        <dbReference type="ARBA" id="ARBA00022840"/>
    </source>
</evidence>
<evidence type="ECO:0000256" key="4">
    <source>
        <dbReference type="ARBA" id="ARBA00023163"/>
    </source>
</evidence>